<dbReference type="Pfam" id="PF13953">
    <property type="entry name" value="PapC_C"/>
    <property type="match status" value="1"/>
</dbReference>
<gene>
    <name evidence="2" type="ORF">ACFOD4_08210</name>
</gene>
<dbReference type="Proteomes" id="UP001595593">
    <property type="component" value="Unassembled WGS sequence"/>
</dbReference>
<dbReference type="InterPro" id="IPR025949">
    <property type="entry name" value="PapC-like_C"/>
</dbReference>
<feature type="domain" description="PapC-like C-terminal" evidence="1">
    <location>
        <begin position="694"/>
        <end position="760"/>
    </location>
</feature>
<evidence type="ECO:0000259" key="1">
    <source>
        <dbReference type="Pfam" id="PF13953"/>
    </source>
</evidence>
<dbReference type="RefSeq" id="WP_379595483.1">
    <property type="nucleotide sequence ID" value="NZ_JBHRTN010000008.1"/>
</dbReference>
<dbReference type="PANTHER" id="PTHR30451:SF5">
    <property type="entry name" value="SLR0019 PROTEIN"/>
    <property type="match status" value="1"/>
</dbReference>
<organism evidence="2 3">
    <name type="scientific">Teichococcus globiformis</name>
    <dbReference type="NCBI Taxonomy" id="2307229"/>
    <lineage>
        <taxon>Bacteria</taxon>
        <taxon>Pseudomonadati</taxon>
        <taxon>Pseudomonadota</taxon>
        <taxon>Alphaproteobacteria</taxon>
        <taxon>Acetobacterales</taxon>
        <taxon>Roseomonadaceae</taxon>
        <taxon>Roseomonas</taxon>
    </lineage>
</organism>
<dbReference type="PANTHER" id="PTHR30451">
    <property type="entry name" value="OUTER MEMBRANE USHER PROTEIN"/>
    <property type="match status" value="1"/>
</dbReference>
<accession>A0ABV7G060</accession>
<dbReference type="Pfam" id="PF00577">
    <property type="entry name" value="Usher"/>
    <property type="match status" value="2"/>
</dbReference>
<dbReference type="InterPro" id="IPR042186">
    <property type="entry name" value="FimD_plug_dom"/>
</dbReference>
<dbReference type="Gene3D" id="2.60.40.3110">
    <property type="match status" value="1"/>
</dbReference>
<comment type="caution">
    <text evidence="2">The sequence shown here is derived from an EMBL/GenBank/DDBJ whole genome shotgun (WGS) entry which is preliminary data.</text>
</comment>
<name>A0ABV7G060_9PROT</name>
<reference evidence="3" key="1">
    <citation type="journal article" date="2019" name="Int. J. Syst. Evol. Microbiol.">
        <title>The Global Catalogue of Microorganisms (GCM) 10K type strain sequencing project: providing services to taxonomists for standard genome sequencing and annotation.</title>
        <authorList>
            <consortium name="The Broad Institute Genomics Platform"/>
            <consortium name="The Broad Institute Genome Sequencing Center for Infectious Disease"/>
            <person name="Wu L."/>
            <person name="Ma J."/>
        </authorList>
    </citation>
    <scope>NUCLEOTIDE SEQUENCE [LARGE SCALE GENOMIC DNA]</scope>
    <source>
        <strain evidence="3">KCTC 52094</strain>
    </source>
</reference>
<dbReference type="Gene3D" id="2.60.40.2610">
    <property type="entry name" value="Outer membrane usher protein FimD, plug domain"/>
    <property type="match status" value="1"/>
</dbReference>
<sequence>MTGLLAFWAIGPALAAERVMLLDVVVNGQSRNTIGTFTERDGVVAARAVDLGELGIVIPSGTAAPEAEIPLRSLPGVSFSIDEPNQRISFTADDRALLAAELGAASAARAATASVAENRFGALVNYDINVTSSAGRTLGAGYFDGRLFGPPGVLSTNFLGYTESGPYAEPVVRLDSTFVRENEGALRRYEVGDFIGGGLGWTRPVRLGGVRVSSDFALRPDLVTFPVPVVTGSAAVPSTVDVLVNGVQQLSTSTGTGPFVIRQLPVVTGAGQVAVVLRDALGRETVSSLPFYASSALLAPGLLAYSAELGWVRRNYGLVSNDYGTPVAMGTARFGVNDWLTVEGHAEGGSRLAMGGGGVVLALGGFGVLSAAVAASQAQGERGEDSGWQASFGFERVTTGISFGASVTWASRGFADVAALDGSSYPRSIARASLSLPVAGGSFAMAFAGVERDTGLQRPRQGERELQLPGAAILSATYSRTLFGNVTLYGTAFTDMSGQGGTGALFGVTFPFGQRSTASANASLDQGRGYGGVQMSQGAVTTGDFGWRAYSSAGGITRQLAEAEYKASTGRIMAGIDQFGPDTALRGGLRGAITTIGGGTYLSDTVQNSFAVVDTGGLPDVTILQENRPVGRTDSRGRLLVPNLRPHERNRIGVAPDDLPADAVVADTTRMVSPRNLSGLVVRFPIDRASSARIRLVDAQGVSLPLGSIATLATDAGMPPGERLPVGYDGEVFATGLTPRNRLDLRLPGGGICAAEFEFTPAQNDLPLLGPVPCR</sequence>
<protein>
    <submittedName>
        <fullName evidence="2">Fimbria/pilus outer membrane usher protein</fullName>
    </submittedName>
</protein>
<evidence type="ECO:0000313" key="2">
    <source>
        <dbReference type="EMBL" id="MFC3125041.1"/>
    </source>
</evidence>
<keyword evidence="3" id="KW-1185">Reference proteome</keyword>
<dbReference type="InterPro" id="IPR000015">
    <property type="entry name" value="Fimb_usher"/>
</dbReference>
<evidence type="ECO:0000313" key="3">
    <source>
        <dbReference type="Proteomes" id="UP001595593"/>
    </source>
</evidence>
<dbReference type="EMBL" id="JBHRTN010000008">
    <property type="protein sequence ID" value="MFC3125041.1"/>
    <property type="molecule type" value="Genomic_DNA"/>
</dbReference>
<proteinExistence type="predicted"/>